<dbReference type="GO" id="GO:0005634">
    <property type="term" value="C:nucleus"/>
    <property type="evidence" value="ECO:0007669"/>
    <property type="project" value="TreeGrafter"/>
</dbReference>
<reference evidence="2" key="1">
    <citation type="submission" date="2022-10" db="EMBL/GenBank/DDBJ databases">
        <authorList>
            <person name="Byrne P K."/>
        </authorList>
    </citation>
    <scope>NUCLEOTIDE SEQUENCE</scope>
    <source>
        <strain evidence="2">CBS7001</strain>
    </source>
</reference>
<evidence type="ECO:0000259" key="1">
    <source>
        <dbReference type="PROSITE" id="PS50280"/>
    </source>
</evidence>
<dbReference type="SUPFAM" id="SSF82199">
    <property type="entry name" value="SET domain"/>
    <property type="match status" value="1"/>
</dbReference>
<dbReference type="PROSITE" id="PS50280">
    <property type="entry name" value="SET"/>
    <property type="match status" value="1"/>
</dbReference>
<dbReference type="Gene3D" id="3.90.1410.10">
    <property type="entry name" value="set domain protein methyltransferase, domain 1"/>
    <property type="match status" value="1"/>
</dbReference>
<dbReference type="InterPro" id="IPR001214">
    <property type="entry name" value="SET_dom"/>
</dbReference>
<feature type="domain" description="SET" evidence="1">
    <location>
        <begin position="22"/>
        <end position="274"/>
    </location>
</feature>
<dbReference type="GO" id="GO:0016279">
    <property type="term" value="F:protein-lysine N-methyltransferase activity"/>
    <property type="evidence" value="ECO:0007669"/>
    <property type="project" value="TreeGrafter"/>
</dbReference>
<evidence type="ECO:0000313" key="2">
    <source>
        <dbReference type="EMBL" id="CAI4052579.1"/>
    </source>
</evidence>
<organism evidence="2 3">
    <name type="scientific">Saccharomyces uvarum</name>
    <name type="common">Yeast</name>
    <name type="synonym">Saccharomyces bayanus var. uvarum</name>
    <dbReference type="NCBI Taxonomy" id="230603"/>
    <lineage>
        <taxon>Eukaryota</taxon>
        <taxon>Fungi</taxon>
        <taxon>Dikarya</taxon>
        <taxon>Ascomycota</taxon>
        <taxon>Saccharomycotina</taxon>
        <taxon>Saccharomycetes</taxon>
        <taxon>Saccharomycetales</taxon>
        <taxon>Saccharomycetaceae</taxon>
        <taxon>Saccharomyces</taxon>
    </lineage>
</organism>
<dbReference type="Proteomes" id="UP001162090">
    <property type="component" value="Chromosome 16"/>
</dbReference>
<name>A0AA35JAI1_SACUV</name>
<dbReference type="InterPro" id="IPR050600">
    <property type="entry name" value="SETD3_SETD6_MTase"/>
</dbReference>
<proteinExistence type="predicted"/>
<sequence length="582" mass="67119">MSPDILEALLQWAASFGVVIPEGLKFTYSDLKGILCICEKDMNEPNIKIPPEIIISRSLPMKYFKLDESTGNINGWLKLFLAKIKFDKYNDTIVDNVCVNKKFKPYLDALPLQLNSPLIWNSSELECLASTNLGNSIHEKFANIFKEWFELVSSSDIFDLEKVEDDIHIYRTLDGMPYEALYEQILKKTELQTSTIWYSFSAFLWSQLIFTSRAFPEYVVNGKCPENSIVLLPIIDLLNHDYRSKVKWYPENGWFCYEKMGIVPQGQELFNNYGGKGNEELLSGYGFVLEDNIFDSVALKIKLPLDVISTILEKEPLLKLPILSDYTTFAFEDKNLNQQDSETARDATNYADGVTYFINTQNEQSLEPLLNLFTYLSKTEEETLHDLRARFEGIQMLRNALESKLKNIVGAIPIVPSNINSYRYYCADIYSKSQKQILKESVARLKRLEKTMLSENKNRLLTMNKILKNDPAFTETELPSLFSNEDHEELVFESTYDLLILWVLLKARRQSFPPKYLWMEQQYASFKNTAYISDDSKAFHGQYFGKQDNVDLEQVDHAIQFVVANSFTRASSTSGETILVRK</sequence>
<dbReference type="AlphaFoldDB" id="A0AA35JAI1"/>
<dbReference type="InterPro" id="IPR046341">
    <property type="entry name" value="SET_dom_sf"/>
</dbReference>
<protein>
    <recommendedName>
        <fullName evidence="1">SET domain-containing protein</fullName>
    </recommendedName>
</protein>
<dbReference type="PANTHER" id="PTHR13271:SF147">
    <property type="entry name" value="PROTEIN-LYSINE N-METHYLTRANSFERASE EFM1-RELATED"/>
    <property type="match status" value="1"/>
</dbReference>
<dbReference type="EMBL" id="OX365927">
    <property type="protein sequence ID" value="CAI4052579.1"/>
    <property type="molecule type" value="Genomic_DNA"/>
</dbReference>
<gene>
    <name evidence="2" type="primary">SUVC16G0740</name>
    <name evidence="2" type="ORF">SUVC_16G0740</name>
</gene>
<dbReference type="PANTHER" id="PTHR13271">
    <property type="entry name" value="UNCHARACTERIZED PUTATIVE METHYLTRANSFERASE"/>
    <property type="match status" value="1"/>
</dbReference>
<accession>A0AA35JAI1</accession>
<evidence type="ECO:0000313" key="3">
    <source>
        <dbReference type="Proteomes" id="UP001162090"/>
    </source>
</evidence>